<dbReference type="Pfam" id="PF13832">
    <property type="entry name" value="zf-HC5HC2H_2"/>
    <property type="match status" value="1"/>
</dbReference>
<feature type="compositionally biased region" description="Polar residues" evidence="18">
    <location>
        <begin position="933"/>
        <end position="942"/>
    </location>
</feature>
<dbReference type="Pfam" id="PF00856">
    <property type="entry name" value="SET"/>
    <property type="match status" value="1"/>
</dbReference>
<feature type="region of interest" description="Disordered" evidence="18">
    <location>
        <begin position="2027"/>
        <end position="2073"/>
    </location>
</feature>
<dbReference type="PROSITE" id="PS51542">
    <property type="entry name" value="FYRN"/>
    <property type="match status" value="1"/>
</dbReference>
<keyword evidence="13" id="KW-0804">Transcription</keyword>
<name>A0AAR2JXT0_PYGNA</name>
<feature type="compositionally biased region" description="Polar residues" evidence="18">
    <location>
        <begin position="2064"/>
        <end position="2073"/>
    </location>
</feature>
<evidence type="ECO:0000256" key="18">
    <source>
        <dbReference type="SAM" id="MobiDB-lite"/>
    </source>
</evidence>
<evidence type="ECO:0000256" key="7">
    <source>
        <dbReference type="ARBA" id="ARBA00022771"/>
    </source>
</evidence>
<feature type="compositionally biased region" description="Basic and acidic residues" evidence="18">
    <location>
        <begin position="193"/>
        <end position="210"/>
    </location>
</feature>
<feature type="domain" description="Post-SET" evidence="21">
    <location>
        <begin position="2922"/>
        <end position="2938"/>
    </location>
</feature>
<feature type="region of interest" description="Disordered" evidence="18">
    <location>
        <begin position="696"/>
        <end position="724"/>
    </location>
</feature>
<feature type="domain" description="PHD-type" evidence="19">
    <location>
        <begin position="1260"/>
        <end position="1322"/>
    </location>
</feature>
<dbReference type="InterPro" id="IPR011011">
    <property type="entry name" value="Znf_FYVE_PHD"/>
</dbReference>
<dbReference type="InterPro" id="IPR001965">
    <property type="entry name" value="Znf_PHD"/>
</dbReference>
<evidence type="ECO:0000259" key="22">
    <source>
        <dbReference type="PROSITE" id="PS51058"/>
    </source>
</evidence>
<keyword evidence="9" id="KW-0156">Chromatin regulator</keyword>
<feature type="region of interest" description="Disordered" evidence="18">
    <location>
        <begin position="178"/>
        <end position="235"/>
    </location>
</feature>
<dbReference type="Pfam" id="PF05965">
    <property type="entry name" value="FYRC"/>
    <property type="match status" value="1"/>
</dbReference>
<comment type="catalytic activity">
    <reaction evidence="16">
        <text>L-lysyl(4)-[histone H3] + S-adenosyl-L-methionine = N(6)-methyl-L-lysyl(4)-[histone H3] + S-adenosyl-L-homocysteine + H(+)</text>
        <dbReference type="Rhea" id="RHEA:60264"/>
        <dbReference type="Rhea" id="RHEA-COMP:15543"/>
        <dbReference type="Rhea" id="RHEA-COMP:15547"/>
        <dbReference type="ChEBI" id="CHEBI:15378"/>
        <dbReference type="ChEBI" id="CHEBI:29969"/>
        <dbReference type="ChEBI" id="CHEBI:57856"/>
        <dbReference type="ChEBI" id="CHEBI:59789"/>
        <dbReference type="ChEBI" id="CHEBI:61929"/>
        <dbReference type="EC" id="2.1.1.364"/>
    </reaction>
    <physiologicalReaction direction="left-to-right" evidence="16">
        <dbReference type="Rhea" id="RHEA:60265"/>
    </physiologicalReaction>
</comment>
<dbReference type="FunFam" id="3.30.40.10:FF:000002">
    <property type="entry name" value="Histone-lysine N-methyltransferase"/>
    <property type="match status" value="1"/>
</dbReference>
<evidence type="ECO:0000256" key="11">
    <source>
        <dbReference type="ARBA" id="ARBA00023117"/>
    </source>
</evidence>
<evidence type="ECO:0000259" key="19">
    <source>
        <dbReference type="PROSITE" id="PS50016"/>
    </source>
</evidence>
<dbReference type="PANTHER" id="PTHR45838:SF3">
    <property type="entry name" value="HISTONE-LYSINE N-METHYLTRANSFERASE 2B"/>
    <property type="match status" value="1"/>
</dbReference>
<keyword evidence="12" id="KW-0238">DNA-binding</keyword>
<dbReference type="FunFam" id="3.30.40.10:FF:000394">
    <property type="entry name" value="Histone-lysine N-methyltransferase"/>
    <property type="match status" value="1"/>
</dbReference>
<feature type="region of interest" description="Disordered" evidence="18">
    <location>
        <begin position="1026"/>
        <end position="1053"/>
    </location>
</feature>
<evidence type="ECO:0000256" key="14">
    <source>
        <dbReference type="ARBA" id="ARBA00023242"/>
    </source>
</evidence>
<dbReference type="Ensembl" id="ENSPNAT00000060707.1">
    <property type="protein sequence ID" value="ENSPNAP00000054671.1"/>
    <property type="gene ID" value="ENSPNAG00000016594.2"/>
</dbReference>
<feature type="domain" description="PHD-type" evidence="19">
    <location>
        <begin position="1175"/>
        <end position="1228"/>
    </location>
</feature>
<dbReference type="Pfam" id="PF05964">
    <property type="entry name" value="FYRN"/>
    <property type="match status" value="1"/>
</dbReference>
<dbReference type="InterPro" id="IPR019787">
    <property type="entry name" value="Znf_PHD-finger"/>
</dbReference>
<dbReference type="GeneTree" id="ENSGT00940000163756"/>
<feature type="compositionally biased region" description="Polar residues" evidence="18">
    <location>
        <begin position="1824"/>
        <end position="1837"/>
    </location>
</feature>
<keyword evidence="6" id="KW-0677">Repeat</keyword>
<feature type="compositionally biased region" description="Basic and acidic residues" evidence="18">
    <location>
        <begin position="1029"/>
        <end position="1050"/>
    </location>
</feature>
<dbReference type="PROSITE" id="PS51805">
    <property type="entry name" value="EPHD"/>
    <property type="match status" value="1"/>
</dbReference>
<dbReference type="InterPro" id="IPR036427">
    <property type="entry name" value="Bromodomain-like_sf"/>
</dbReference>
<dbReference type="PROSITE" id="PS51543">
    <property type="entry name" value="FYRC"/>
    <property type="match status" value="1"/>
</dbReference>
<feature type="compositionally biased region" description="Polar residues" evidence="18">
    <location>
        <begin position="1803"/>
        <end position="1816"/>
    </location>
</feature>
<dbReference type="PANTHER" id="PTHR45838">
    <property type="entry name" value="HISTONE-LYSINE-N-METHYLTRANSFERASE 2 KMT2 FAMILY MEMBER"/>
    <property type="match status" value="1"/>
</dbReference>
<evidence type="ECO:0000256" key="15">
    <source>
        <dbReference type="ARBA" id="ARBA00023620"/>
    </source>
</evidence>
<feature type="region of interest" description="Disordered" evidence="18">
    <location>
        <begin position="760"/>
        <end position="791"/>
    </location>
</feature>
<evidence type="ECO:0000259" key="23">
    <source>
        <dbReference type="PROSITE" id="PS51805"/>
    </source>
</evidence>
<keyword evidence="4" id="KW-0949">S-adenosyl-L-methionine</keyword>
<dbReference type="SMART" id="SM00542">
    <property type="entry name" value="FYRC"/>
    <property type="match status" value="1"/>
</dbReference>
<evidence type="ECO:0000256" key="13">
    <source>
        <dbReference type="ARBA" id="ARBA00023163"/>
    </source>
</evidence>
<dbReference type="InterPro" id="IPR003616">
    <property type="entry name" value="Post-SET_dom"/>
</dbReference>
<dbReference type="InterPro" id="IPR046341">
    <property type="entry name" value="SET_dom_sf"/>
</dbReference>
<feature type="domain" description="SET" evidence="20">
    <location>
        <begin position="2798"/>
        <end position="2914"/>
    </location>
</feature>
<dbReference type="GO" id="GO:0003677">
    <property type="term" value="F:DNA binding"/>
    <property type="evidence" value="ECO:0007669"/>
    <property type="project" value="UniProtKB-KW"/>
</dbReference>
<evidence type="ECO:0000313" key="24">
    <source>
        <dbReference type="Ensembl" id="ENSPNAP00000054671.1"/>
    </source>
</evidence>
<dbReference type="SMART" id="SM00249">
    <property type="entry name" value="PHD"/>
    <property type="match status" value="4"/>
</dbReference>
<keyword evidence="10" id="KW-0805">Transcription regulation</keyword>
<evidence type="ECO:0000259" key="21">
    <source>
        <dbReference type="PROSITE" id="PS50868"/>
    </source>
</evidence>
<feature type="region of interest" description="Disordered" evidence="18">
    <location>
        <begin position="2758"/>
        <end position="2778"/>
    </location>
</feature>
<dbReference type="SMART" id="SM00317">
    <property type="entry name" value="SET"/>
    <property type="match status" value="1"/>
</dbReference>
<feature type="compositionally biased region" description="Polar residues" evidence="18">
    <location>
        <begin position="765"/>
        <end position="791"/>
    </location>
</feature>
<dbReference type="SUPFAM" id="SSF57903">
    <property type="entry name" value="FYVE/PHD zinc finger"/>
    <property type="match status" value="3"/>
</dbReference>
<comment type="subcellular location">
    <subcellularLocation>
        <location evidence="1">Nucleus</location>
    </subcellularLocation>
</comment>
<keyword evidence="14" id="KW-0539">Nucleus</keyword>
<keyword evidence="3" id="KW-0808">Transferase</keyword>
<reference evidence="24 25" key="1">
    <citation type="submission" date="2020-10" db="EMBL/GenBank/DDBJ databases">
        <title>Pygocentrus nattereri (red-bellied piranha) genome, fPygNat1, primary haplotype.</title>
        <authorList>
            <person name="Myers G."/>
            <person name="Meyer A."/>
            <person name="Karagic N."/>
            <person name="Pippel M."/>
            <person name="Winkler S."/>
            <person name="Tracey A."/>
            <person name="Wood J."/>
            <person name="Formenti G."/>
            <person name="Howe K."/>
            <person name="Fedrigo O."/>
            <person name="Jarvis E.D."/>
        </authorList>
    </citation>
    <scope>NUCLEOTIDE SEQUENCE [LARGE SCALE GENOMIC DNA]</scope>
</reference>
<feature type="compositionally biased region" description="Basic residues" evidence="18">
    <location>
        <begin position="956"/>
        <end position="971"/>
    </location>
</feature>
<reference evidence="24" key="3">
    <citation type="submission" date="2025-09" db="UniProtKB">
        <authorList>
            <consortium name="Ensembl"/>
        </authorList>
    </citation>
    <scope>IDENTIFICATION</scope>
</reference>
<dbReference type="Gene3D" id="3.30.160.360">
    <property type="match status" value="1"/>
</dbReference>
<dbReference type="InterPro" id="IPR002857">
    <property type="entry name" value="Znf_CXXC"/>
</dbReference>
<dbReference type="Gene3D" id="1.20.920.10">
    <property type="entry name" value="Bromodomain-like"/>
    <property type="match status" value="1"/>
</dbReference>
<keyword evidence="2" id="KW-0489">Methyltransferase</keyword>
<evidence type="ECO:0000259" key="20">
    <source>
        <dbReference type="PROSITE" id="PS50280"/>
    </source>
</evidence>
<evidence type="ECO:0000256" key="8">
    <source>
        <dbReference type="ARBA" id="ARBA00022833"/>
    </source>
</evidence>
<evidence type="ECO:0000256" key="3">
    <source>
        <dbReference type="ARBA" id="ARBA00022679"/>
    </source>
</evidence>
<dbReference type="GO" id="GO:0008270">
    <property type="term" value="F:zinc ion binding"/>
    <property type="evidence" value="ECO:0007669"/>
    <property type="project" value="UniProtKB-KW"/>
</dbReference>
<keyword evidence="5" id="KW-0479">Metal-binding</keyword>
<protein>
    <recommendedName>
        <fullName evidence="15">[histone H3]-lysine(4) N-methyltransferase</fullName>
        <ecNumber evidence="15">2.1.1.364</ecNumber>
    </recommendedName>
</protein>
<accession>A0AAR2JXT0</accession>
<feature type="region of interest" description="Disordered" evidence="18">
    <location>
        <begin position="1714"/>
        <end position="1887"/>
    </location>
</feature>
<dbReference type="InterPro" id="IPR034732">
    <property type="entry name" value="EPHD"/>
</dbReference>
<feature type="compositionally biased region" description="Basic and acidic residues" evidence="18">
    <location>
        <begin position="286"/>
        <end position="300"/>
    </location>
</feature>
<feature type="domain" description="PHD-type" evidence="19">
    <location>
        <begin position="1127"/>
        <end position="1178"/>
    </location>
</feature>
<dbReference type="EC" id="2.1.1.364" evidence="15"/>
<feature type="compositionally biased region" description="Acidic residues" evidence="18">
    <location>
        <begin position="2032"/>
        <end position="2050"/>
    </location>
</feature>
<dbReference type="GO" id="GO:0035097">
    <property type="term" value="C:histone methyltransferase complex"/>
    <property type="evidence" value="ECO:0007669"/>
    <property type="project" value="TreeGrafter"/>
</dbReference>
<organism evidence="24 25">
    <name type="scientific">Pygocentrus nattereri</name>
    <name type="common">Red-bellied piranha</name>
    <dbReference type="NCBI Taxonomy" id="42514"/>
    <lineage>
        <taxon>Eukaryota</taxon>
        <taxon>Metazoa</taxon>
        <taxon>Chordata</taxon>
        <taxon>Craniata</taxon>
        <taxon>Vertebrata</taxon>
        <taxon>Euteleostomi</taxon>
        <taxon>Actinopterygii</taxon>
        <taxon>Neopterygii</taxon>
        <taxon>Teleostei</taxon>
        <taxon>Ostariophysi</taxon>
        <taxon>Characiformes</taxon>
        <taxon>Characoidei</taxon>
        <taxon>Pygocentrus</taxon>
    </lineage>
</organism>
<dbReference type="Proteomes" id="UP001501920">
    <property type="component" value="Chromosome 1"/>
</dbReference>
<keyword evidence="7 17" id="KW-0863">Zinc-finger</keyword>
<feature type="domain" description="CXXC-type" evidence="22">
    <location>
        <begin position="788"/>
        <end position="841"/>
    </location>
</feature>
<keyword evidence="8" id="KW-0862">Zinc</keyword>
<evidence type="ECO:0000256" key="6">
    <source>
        <dbReference type="ARBA" id="ARBA00022737"/>
    </source>
</evidence>
<sequence>MAAAGGGLPASVVTVGANPSAPARCRFPGRPWASRSQLKMERRLRVGRLGAEDRATRSRGPRPINVGNTLQEDPCLLRLLELAEKLGRQKEAGFCTSGSDEGDFTGFQADGRWSLCSGHGVLHSNRHILISTTGKKLLRATAEAEQPEKKCVKTLRKDHKIERPKFVVKLASKNVTKKNASGRQQVKKASLRGVREKTAQKGIEFSHKQENGGVDEVLDKPGNEVAAAEDERKGRRQDEAIILKNRTRQKKLVWTLTLVKGKRRTSKKSLADNLDQSPSGGFVKTADLDKSEDGKTKDVLTTDDSTSPKTTGKRRKNPKAMRASLEVRTEAGQEDAVPPDDALLRENSSHSPKKSPTVVKRRKSLFGYRRTPEQELMRKMRESQLQGEGKIPRKRRRLVCYAYEVVDSPVREDQQQELPGQAEDAGVASQQGLAEGGVMSARPSRVIKLPKRFMDDEGMSGLPVKKPAQTEILPNESGIELEQIDVQQTQEFKRRQKRAKLHNISDGDGNFVGKAKSQGQKPRGVTEMSDGPRKKVGRVAYDSTHLKIYERLKKLTASLAQRRQKRMASYKDDGVKLEGELQGTEESSCFRDIGSQRNSDLKIEEVNSPGVVRKLAVHVDDTAVQSAVSTVEGDAGDSQVSVEQVSPIQRLNLSGANKRMLHLLKRAKVQLIKIDQQKQLKSCQLLSSAVRGEDGAIRGIPRRRKGAGRGNAQSAPQGHPIGGPRIKHVCRAAAVALGQPRAMVPDDIPRLSALPLHEREGIAPSPNTEDLGSCSDPESTGSAEQKPVSSRRSFGLRQKRCFRCKGCCREEDCGRCVFCLDKPKYGGPNKKRQSCIYKKCARIEENKMKRLKVQMKRRQISAAAYPCSSGEEEGEQSGAKEEESSQVDPASTLSPTRRQPRRRVTPRCYSNLLESDSTDTEPANGDTGKEESSSAPTDQANDTAAPPNARYEVGKPRKPGLPRGLWGRRRIDKAPKPRESSPSTPNNPPIPTGSPSLKLKLKLQLRLQRLPLSVVRAAELSVAAVSRQPDAKKAQEEKADGGEQVEKEGAQEQALTDLHCLTRSQSSAEHTPPSVLAALANGFTQREPQAQESTHKIRVDFKEDCNIQNVWAMGGLSILTSIPITPEYVCLLCASKGHHEMIFCQMCCEPFHRFCLPVDDRPQKDNKENWCCRRCKYCHVCGRKSKHGKPVLQCKRCLYCYHPSCLGPTYPKPAKCNTPWVCMMCIRCKSCGVTPGKSWDMAWNHELNLCPQCSNLHSQGNFCTVCLKCYQEHEFDSKMMQCARCAHWVHPKCEGLTDDLYELLCRLRGKSLVFSCAACSKSHPSGWQEVVQDVLRDGLEKFATNFFLHLKCEACPDAESIKDRKMVCDIRAVERKLEEGLYTTLKMFHEDLARLLMQKLQEEEHLSEEQRPTVQAKIFYLRLLEQTFSWFNSQDPVTWKPLLKEFPSGMLPEAIIPPSDEHSYAQWLEEQDRAITRTKETQENVHLKAHDERQCSLCQQHGDAKPNEAGRLLYLGQNEWAHVNCCIWSAEVQEVKGALLHVHSAVTRGRFMRCERCSQVGATVGCCLSTCQSNYHFMCARASHCVFQSDKKVYCHKHRELINNKMMNGFEVLRRVYVDFEGISLRRKFLTGLEPESVNVMIGSLQVNRLGVLSDLSEVSGKLYPVGYQCTRWYWSTVDPRKRCRYTCKVTDVQLSSPMRTHNSALNQEENCTIAHSPKPNEDMDSTNVETGPVDLLPGTPSPNSKLDSGAESKTPKHPQNRRPVGGTFRPLPSPGAAVSTSHHILTISDLDETRRSKRLSVRSRNASPPQKSSTVPMKLRSGGTLNPRSLTFSSPISPLGATENLMSSPSNRRRGRPPSSPSNATSAYSPRQGTIGSSPSTVYLSPCHSPRIQQHFRSTPQESAEVPQDFSASLEPEDAAGMPEDKLLSTHFDADTDVAVASVLNAKLEFDEALLNENVALHCGLYGSGAEVQEIRENPGGHIEVDSVDGDSNHYLNFSRTVVVCDAVKDSAQAGLTVLATSQSISQLDGADNDSESDASEASGDDDTQEVGNSYHSQETEPSKSVTPNSGRELVCTSTGMSFVPESIQIDVEPEVFQKTAVDQLSDKQELQDSVPLQEGWDSVSEAVIENVLPTSPVFDPSIDLVAGQEDVLGDSKPVEDLNEVLLDPEMGHFVSAKDGSIVHMFDSSSVNSVNKDAKSPEKIVFPEPTVKVISAPSLSSVRKVTGPGPLPHKTYVIPQPVPQHRIVKMTVPAGTSLPLSVPVNMVSTSPAASVFQKNVVVASSQVAVNGLDSPKESPRSRTLAIRIPASRVSSGTGALPSPQVLLVNRSGQVLIKDPQTNTYQLPSTNSPSFSHIRQIAKIIHSSNLVQRSVPRVLVTPVSQASPSQAPTTHVSYSNGAVPSTKVFIRKLPQKFSEVQMNSGVRLNNTAVPVLPVSEVNQGDDAQAIIERAMASHREVANPGVLSPSQFQVHPYLSKLHSPDMVEHSSKLQHRTQPAILSRSKSQVRVKRVSSASERSGIKKSKTDFIEPTVSSSQDDLNRFNKVRIKAPTIKDMLDFDHPEAENLSEPKTAEAKDFENKRERAIHDKTHEWVSSTNSDLADWTPCADWSSDEDSPLPFKQEQNECAGQNQPHLVFKITSDDGFSVEADSIEVAWKAVVDGVQEARMGYRLEQLPLGRMSGARVLGVIHDAVLFLLEQLQGAPQCQNHRFRFHQHEKPEKELPVNPSGCARAEVYVRKSTFDMFNFLASQHRQLPESRPCDEEEDDIKLKSSRRATSTELPMAMRFRHLEKTSKEAVGVYRSAIHGRGLFCKRNIEAGEMVIEYAGNVIRSVLTDKREKYYDSKGIGCYMFRIDDFDVVDATMHGNAARFINHSCEPNCYSRVINVEGRKHIVIFALRKMYRGEELTYDYKFPIEDASNKLHCNCGARRCRRFLN</sequence>
<evidence type="ECO:0000256" key="17">
    <source>
        <dbReference type="PROSITE-ProRule" id="PRU00509"/>
    </source>
</evidence>
<keyword evidence="25" id="KW-1185">Reference proteome</keyword>
<evidence type="ECO:0000256" key="16">
    <source>
        <dbReference type="ARBA" id="ARBA00049353"/>
    </source>
</evidence>
<keyword evidence="11" id="KW-0103">Bromodomain</keyword>
<evidence type="ECO:0000256" key="12">
    <source>
        <dbReference type="ARBA" id="ARBA00023125"/>
    </source>
</evidence>
<dbReference type="Pfam" id="PF02008">
    <property type="entry name" value="zf-CXXC"/>
    <property type="match status" value="1"/>
</dbReference>
<feature type="compositionally biased region" description="Polar residues" evidence="18">
    <location>
        <begin position="1865"/>
        <end position="1884"/>
    </location>
</feature>
<feature type="region of interest" description="Disordered" evidence="18">
    <location>
        <begin position="862"/>
        <end position="996"/>
    </location>
</feature>
<evidence type="ECO:0000256" key="9">
    <source>
        <dbReference type="ARBA" id="ARBA00022853"/>
    </source>
</evidence>
<dbReference type="Gene3D" id="3.30.40.10">
    <property type="entry name" value="Zinc/RING finger domain, C3HC4 (zinc finger)"/>
    <property type="match status" value="3"/>
</dbReference>
<dbReference type="FunFam" id="2.170.270.10:FF:000004">
    <property type="entry name" value="Histone-lysine N-methyltransferase"/>
    <property type="match status" value="1"/>
</dbReference>
<dbReference type="PROSITE" id="PS50016">
    <property type="entry name" value="ZF_PHD_2"/>
    <property type="match status" value="3"/>
</dbReference>
<dbReference type="GO" id="GO:0140945">
    <property type="term" value="F:histone H3K4 monomethyltransferase activity"/>
    <property type="evidence" value="ECO:0007669"/>
    <property type="project" value="UniProtKB-EC"/>
</dbReference>
<evidence type="ECO:0000313" key="25">
    <source>
        <dbReference type="Proteomes" id="UP001501920"/>
    </source>
</evidence>
<feature type="region of interest" description="Disordered" evidence="18">
    <location>
        <begin position="503"/>
        <end position="532"/>
    </location>
</feature>
<dbReference type="GO" id="GO:0045893">
    <property type="term" value="P:positive regulation of DNA-templated transcription"/>
    <property type="evidence" value="ECO:0007669"/>
    <property type="project" value="TreeGrafter"/>
</dbReference>
<dbReference type="PROSITE" id="PS50868">
    <property type="entry name" value="POST_SET"/>
    <property type="match status" value="1"/>
</dbReference>
<dbReference type="GO" id="GO:0032259">
    <property type="term" value="P:methylation"/>
    <property type="evidence" value="ECO:0007669"/>
    <property type="project" value="UniProtKB-KW"/>
</dbReference>
<evidence type="ECO:0000256" key="5">
    <source>
        <dbReference type="ARBA" id="ARBA00022723"/>
    </source>
</evidence>
<dbReference type="SMART" id="SM00541">
    <property type="entry name" value="FYRN"/>
    <property type="match status" value="1"/>
</dbReference>
<dbReference type="PROSITE" id="PS51058">
    <property type="entry name" value="ZF_CXXC"/>
    <property type="match status" value="1"/>
</dbReference>
<proteinExistence type="predicted"/>
<dbReference type="InterPro" id="IPR013083">
    <property type="entry name" value="Znf_RING/FYVE/PHD"/>
</dbReference>
<evidence type="ECO:0000256" key="10">
    <source>
        <dbReference type="ARBA" id="ARBA00023015"/>
    </source>
</evidence>
<evidence type="ECO:0000256" key="2">
    <source>
        <dbReference type="ARBA" id="ARBA00022603"/>
    </source>
</evidence>
<reference evidence="24" key="2">
    <citation type="submission" date="2025-08" db="UniProtKB">
        <authorList>
            <consortium name="Ensembl"/>
        </authorList>
    </citation>
    <scope>IDENTIFICATION</scope>
</reference>
<dbReference type="InterPro" id="IPR001214">
    <property type="entry name" value="SET_dom"/>
</dbReference>
<dbReference type="Gene3D" id="2.170.270.10">
    <property type="entry name" value="SET domain"/>
    <property type="match status" value="1"/>
</dbReference>
<dbReference type="InterPro" id="IPR003889">
    <property type="entry name" value="FYrich_C"/>
</dbReference>
<feature type="domain" description="PHD-type" evidence="23">
    <location>
        <begin position="1492"/>
        <end position="1599"/>
    </location>
</feature>
<dbReference type="CDD" id="cd19170">
    <property type="entry name" value="SET_KMT2A_2B"/>
    <property type="match status" value="1"/>
</dbReference>
<evidence type="ECO:0000256" key="4">
    <source>
        <dbReference type="ARBA" id="ARBA00022691"/>
    </source>
</evidence>
<dbReference type="PROSITE" id="PS50280">
    <property type="entry name" value="SET"/>
    <property type="match status" value="1"/>
</dbReference>
<dbReference type="InterPro" id="IPR047219">
    <property type="entry name" value="KMT2A_2B_SET"/>
</dbReference>
<evidence type="ECO:0000256" key="1">
    <source>
        <dbReference type="ARBA" id="ARBA00004123"/>
    </source>
</evidence>
<dbReference type="InterPro" id="IPR003888">
    <property type="entry name" value="FYrich_N"/>
</dbReference>
<dbReference type="SUPFAM" id="SSF82199">
    <property type="entry name" value="SET domain"/>
    <property type="match status" value="1"/>
</dbReference>
<feature type="region of interest" description="Disordered" evidence="18">
    <location>
        <begin position="264"/>
        <end position="360"/>
    </location>
</feature>